<gene>
    <name evidence="3" type="ORF">GCM10011374_23960</name>
</gene>
<proteinExistence type="predicted"/>
<feature type="region of interest" description="Disordered" evidence="1">
    <location>
        <begin position="1"/>
        <end position="25"/>
    </location>
</feature>
<reference evidence="3" key="2">
    <citation type="submission" date="2020-09" db="EMBL/GenBank/DDBJ databases">
        <authorList>
            <person name="Sun Q."/>
            <person name="Zhou Y."/>
        </authorList>
    </citation>
    <scope>NUCLEOTIDE SEQUENCE</scope>
    <source>
        <strain evidence="3">CGMCC 1.12187</strain>
    </source>
</reference>
<keyword evidence="2" id="KW-1133">Transmembrane helix</keyword>
<evidence type="ECO:0000256" key="1">
    <source>
        <dbReference type="SAM" id="MobiDB-lite"/>
    </source>
</evidence>
<keyword evidence="4" id="KW-1185">Reference proteome</keyword>
<dbReference type="AlphaFoldDB" id="A0A917GXD8"/>
<dbReference type="EMBL" id="BMEQ01000012">
    <property type="protein sequence ID" value="GGG60320.1"/>
    <property type="molecule type" value="Genomic_DNA"/>
</dbReference>
<name>A0A917GXD8_9MICC</name>
<feature type="transmembrane region" description="Helical" evidence="2">
    <location>
        <begin position="179"/>
        <end position="200"/>
    </location>
</feature>
<comment type="caution">
    <text evidence="3">The sequence shown here is derived from an EMBL/GenBank/DDBJ whole genome shotgun (WGS) entry which is preliminary data.</text>
</comment>
<dbReference type="RefSeq" id="WP_229741811.1">
    <property type="nucleotide sequence ID" value="NZ_BMEQ01000012.1"/>
</dbReference>
<organism evidence="3 4">
    <name type="scientific">Kocuria dechangensis</name>
    <dbReference type="NCBI Taxonomy" id="1176249"/>
    <lineage>
        <taxon>Bacteria</taxon>
        <taxon>Bacillati</taxon>
        <taxon>Actinomycetota</taxon>
        <taxon>Actinomycetes</taxon>
        <taxon>Micrococcales</taxon>
        <taxon>Micrococcaceae</taxon>
        <taxon>Kocuria</taxon>
    </lineage>
</organism>
<evidence type="ECO:0000313" key="4">
    <source>
        <dbReference type="Proteomes" id="UP000638848"/>
    </source>
</evidence>
<accession>A0A917GXD8</accession>
<sequence length="204" mass="22589">MTPIPDDPGDVSQHAPYVPGEPRRRVDREALRARIPGWGADLDPADRPAVPRLRYDPAASGAHWEFPDRQPERWPRERSIEHAGLTPVFGTSCPPKGLSGVLRRQAYKKYSEARAAHWLILIAADRVDAWESHLASFLTLRPDNPITETGVLSEPARHGLSSRFGTKRADLSHQWLDPVVVAGPWVLTAGAGVAAIRAVLRRRS</sequence>
<keyword evidence="2" id="KW-0472">Membrane</keyword>
<keyword evidence="2" id="KW-0812">Transmembrane</keyword>
<dbReference type="Proteomes" id="UP000638848">
    <property type="component" value="Unassembled WGS sequence"/>
</dbReference>
<evidence type="ECO:0000256" key="2">
    <source>
        <dbReference type="SAM" id="Phobius"/>
    </source>
</evidence>
<evidence type="ECO:0000313" key="3">
    <source>
        <dbReference type="EMBL" id="GGG60320.1"/>
    </source>
</evidence>
<reference evidence="3" key="1">
    <citation type="journal article" date="2014" name="Int. J. Syst. Evol. Microbiol.">
        <title>Complete genome sequence of Corynebacterium casei LMG S-19264T (=DSM 44701T), isolated from a smear-ripened cheese.</title>
        <authorList>
            <consortium name="US DOE Joint Genome Institute (JGI-PGF)"/>
            <person name="Walter F."/>
            <person name="Albersmeier A."/>
            <person name="Kalinowski J."/>
            <person name="Ruckert C."/>
        </authorList>
    </citation>
    <scope>NUCLEOTIDE SEQUENCE</scope>
    <source>
        <strain evidence="3">CGMCC 1.12187</strain>
    </source>
</reference>
<protein>
    <submittedName>
        <fullName evidence="3">Uncharacterized protein</fullName>
    </submittedName>
</protein>